<reference evidence="2" key="2">
    <citation type="submission" date="2023-06" db="EMBL/GenBank/DDBJ databases">
        <authorList>
            <consortium name="Lawrence Berkeley National Laboratory"/>
            <person name="Haridas S."/>
            <person name="Hensen N."/>
            <person name="Bonometti L."/>
            <person name="Westerberg I."/>
            <person name="Brannstrom I.O."/>
            <person name="Guillou S."/>
            <person name="Cros-Aarteil S."/>
            <person name="Calhoun S."/>
            <person name="Kuo A."/>
            <person name="Mondo S."/>
            <person name="Pangilinan J."/>
            <person name="Riley R."/>
            <person name="Labutti K."/>
            <person name="Andreopoulos B."/>
            <person name="Lipzen A."/>
            <person name="Chen C."/>
            <person name="Yanf M."/>
            <person name="Daum C."/>
            <person name="Ng V."/>
            <person name="Clum A."/>
            <person name="Steindorff A."/>
            <person name="Ohm R."/>
            <person name="Martin F."/>
            <person name="Silar P."/>
            <person name="Natvig D."/>
            <person name="Lalanne C."/>
            <person name="Gautier V."/>
            <person name="Ament-Velasquez S.L."/>
            <person name="Kruys A."/>
            <person name="Hutchinson M.I."/>
            <person name="Powell A.J."/>
            <person name="Barry K."/>
            <person name="Miller A.N."/>
            <person name="Grigoriev I.V."/>
            <person name="Debuchy R."/>
            <person name="Gladieux P."/>
            <person name="Thoren M.H."/>
            <person name="Johannesson H."/>
        </authorList>
    </citation>
    <scope>NUCLEOTIDE SEQUENCE</scope>
    <source>
        <strain evidence="2">CBS 118394</strain>
    </source>
</reference>
<dbReference type="Proteomes" id="UP001283341">
    <property type="component" value="Unassembled WGS sequence"/>
</dbReference>
<name>A0AAE0ISK2_9PEZI</name>
<dbReference type="EMBL" id="JAUEDM010000001">
    <property type="protein sequence ID" value="KAK3330300.1"/>
    <property type="molecule type" value="Genomic_DNA"/>
</dbReference>
<reference evidence="2" key="1">
    <citation type="journal article" date="2023" name="Mol. Phylogenet. Evol.">
        <title>Genome-scale phylogeny and comparative genomics of the fungal order Sordariales.</title>
        <authorList>
            <person name="Hensen N."/>
            <person name="Bonometti L."/>
            <person name="Westerberg I."/>
            <person name="Brannstrom I.O."/>
            <person name="Guillou S."/>
            <person name="Cros-Aarteil S."/>
            <person name="Calhoun S."/>
            <person name="Haridas S."/>
            <person name="Kuo A."/>
            <person name="Mondo S."/>
            <person name="Pangilinan J."/>
            <person name="Riley R."/>
            <person name="LaButti K."/>
            <person name="Andreopoulos B."/>
            <person name="Lipzen A."/>
            <person name="Chen C."/>
            <person name="Yan M."/>
            <person name="Daum C."/>
            <person name="Ng V."/>
            <person name="Clum A."/>
            <person name="Steindorff A."/>
            <person name="Ohm R.A."/>
            <person name="Martin F."/>
            <person name="Silar P."/>
            <person name="Natvig D.O."/>
            <person name="Lalanne C."/>
            <person name="Gautier V."/>
            <person name="Ament-Velasquez S.L."/>
            <person name="Kruys A."/>
            <person name="Hutchinson M.I."/>
            <person name="Powell A.J."/>
            <person name="Barry K."/>
            <person name="Miller A.N."/>
            <person name="Grigoriev I.V."/>
            <person name="Debuchy R."/>
            <person name="Gladieux P."/>
            <person name="Hiltunen Thoren M."/>
            <person name="Johannesson H."/>
        </authorList>
    </citation>
    <scope>NUCLEOTIDE SEQUENCE</scope>
    <source>
        <strain evidence="2">CBS 118394</strain>
    </source>
</reference>
<proteinExistence type="predicted"/>
<feature type="compositionally biased region" description="Polar residues" evidence="1">
    <location>
        <begin position="87"/>
        <end position="98"/>
    </location>
</feature>
<evidence type="ECO:0000313" key="3">
    <source>
        <dbReference type="Proteomes" id="UP001283341"/>
    </source>
</evidence>
<feature type="compositionally biased region" description="Low complexity" evidence="1">
    <location>
        <begin position="18"/>
        <end position="28"/>
    </location>
</feature>
<evidence type="ECO:0000256" key="1">
    <source>
        <dbReference type="SAM" id="MobiDB-lite"/>
    </source>
</evidence>
<feature type="compositionally biased region" description="Basic and acidic residues" evidence="1">
    <location>
        <begin position="1"/>
        <end position="17"/>
    </location>
</feature>
<gene>
    <name evidence="2" type="ORF">B0H66DRAFT_56202</name>
</gene>
<comment type="caution">
    <text evidence="2">The sequence shown here is derived from an EMBL/GenBank/DDBJ whole genome shotgun (WGS) entry which is preliminary data.</text>
</comment>
<evidence type="ECO:0000313" key="2">
    <source>
        <dbReference type="EMBL" id="KAK3330300.1"/>
    </source>
</evidence>
<feature type="region of interest" description="Disordered" evidence="1">
    <location>
        <begin position="1"/>
        <end position="48"/>
    </location>
</feature>
<dbReference type="AlphaFoldDB" id="A0AAE0ISK2"/>
<feature type="region of interest" description="Disordered" evidence="1">
    <location>
        <begin position="64"/>
        <end position="99"/>
    </location>
</feature>
<feature type="compositionally biased region" description="Low complexity" evidence="1">
    <location>
        <begin position="64"/>
        <end position="79"/>
    </location>
</feature>
<organism evidence="2 3">
    <name type="scientific">Apodospora peruviana</name>
    <dbReference type="NCBI Taxonomy" id="516989"/>
    <lineage>
        <taxon>Eukaryota</taxon>
        <taxon>Fungi</taxon>
        <taxon>Dikarya</taxon>
        <taxon>Ascomycota</taxon>
        <taxon>Pezizomycotina</taxon>
        <taxon>Sordariomycetes</taxon>
        <taxon>Sordariomycetidae</taxon>
        <taxon>Sordariales</taxon>
        <taxon>Lasiosphaeriaceae</taxon>
        <taxon>Apodospora</taxon>
    </lineage>
</organism>
<sequence length="336" mass="35023">MADQSADKGGKKGKEKAAATVAESEAASGGVVSSQGPPDDPLLSRIARSATSLPSSLFSGAPSAAGSLAALGGSEKGGSSRAGESLSRASESSVQVRPSVQAGETLKSGLAQEHAASEEASFSAFLVSTSPWLPSGSAGGFEGAWQSSVPWTESNAAMREPGQALNSVAEQQAYDGQDVVALLSSYDDAETDDLGAETLSSTDMTKLRRALFGDGDGREQRTPVVAWDNALNFIPEYLGEIGPSPGTVPADELVMHLGTVNHGEAWESWIEQWSRVLTDYQDEVWGDLESLVQQARVEIKQIEESGAKQPPEAMAPALLRLRAILGHLRGLPSSSA</sequence>
<protein>
    <submittedName>
        <fullName evidence="2">Uncharacterized protein</fullName>
    </submittedName>
</protein>
<accession>A0AAE0ISK2</accession>
<keyword evidence="3" id="KW-1185">Reference proteome</keyword>